<reference evidence="10" key="1">
    <citation type="submission" date="2020-01" db="EMBL/GenBank/DDBJ databases">
        <authorList>
            <person name="Meier V. D."/>
            <person name="Meier V D."/>
        </authorList>
    </citation>
    <scope>NUCLEOTIDE SEQUENCE</scope>
    <source>
        <strain evidence="10">HLG_WM_MAG_07</strain>
    </source>
</reference>
<evidence type="ECO:0000256" key="2">
    <source>
        <dbReference type="ARBA" id="ARBA00005346"/>
    </source>
</evidence>
<proteinExistence type="inferred from homology"/>
<feature type="transmembrane region" description="Helical" evidence="8">
    <location>
        <begin position="237"/>
        <end position="257"/>
    </location>
</feature>
<feature type="domain" description="NADH:quinone oxidoreductase/Mrp antiporter transmembrane" evidence="9">
    <location>
        <begin position="125"/>
        <end position="422"/>
    </location>
</feature>
<evidence type="ECO:0000259" key="9">
    <source>
        <dbReference type="Pfam" id="PF00361"/>
    </source>
</evidence>
<evidence type="ECO:0000256" key="1">
    <source>
        <dbReference type="ARBA" id="ARBA00004651"/>
    </source>
</evidence>
<keyword evidence="10" id="KW-0456">Lyase</keyword>
<keyword evidence="3" id="KW-1003">Cell membrane</keyword>
<feature type="transmembrane region" description="Helical" evidence="8">
    <location>
        <begin position="410"/>
        <end position="431"/>
    </location>
</feature>
<comment type="subcellular location">
    <subcellularLocation>
        <location evidence="1">Cell membrane</location>
        <topology evidence="1">Multi-pass membrane protein</topology>
    </subcellularLocation>
    <subcellularLocation>
        <location evidence="7">Membrane</location>
        <topology evidence="7">Multi-pass membrane protein</topology>
    </subcellularLocation>
</comment>
<feature type="transmembrane region" description="Helical" evidence="8">
    <location>
        <begin position="203"/>
        <end position="225"/>
    </location>
</feature>
<evidence type="ECO:0000256" key="3">
    <source>
        <dbReference type="ARBA" id="ARBA00022475"/>
    </source>
</evidence>
<feature type="transmembrane region" description="Helical" evidence="8">
    <location>
        <begin position="31"/>
        <end position="51"/>
    </location>
</feature>
<accession>A0A6S6T2H9</accession>
<feature type="transmembrane region" description="Helical" evidence="8">
    <location>
        <begin position="327"/>
        <end position="349"/>
    </location>
</feature>
<feature type="transmembrane region" description="Helical" evidence="8">
    <location>
        <begin position="75"/>
        <end position="96"/>
    </location>
</feature>
<organism evidence="10">
    <name type="scientific">uncultured Thiotrichaceae bacterium</name>
    <dbReference type="NCBI Taxonomy" id="298394"/>
    <lineage>
        <taxon>Bacteria</taxon>
        <taxon>Pseudomonadati</taxon>
        <taxon>Pseudomonadota</taxon>
        <taxon>Gammaproteobacteria</taxon>
        <taxon>Thiotrichales</taxon>
        <taxon>Thiotrichaceae</taxon>
        <taxon>environmental samples</taxon>
    </lineage>
</organism>
<dbReference type="Pfam" id="PF00361">
    <property type="entry name" value="Proton_antipo_M"/>
    <property type="match status" value="1"/>
</dbReference>
<dbReference type="InterPro" id="IPR001750">
    <property type="entry name" value="ND/Mrp_TM"/>
</dbReference>
<dbReference type="PRINTS" id="PR01434">
    <property type="entry name" value="NADHDHGNASE5"/>
</dbReference>
<name>A0A6S6T2H9_9GAMM</name>
<feature type="transmembrane region" description="Helical" evidence="8">
    <location>
        <begin position="161"/>
        <end position="183"/>
    </location>
</feature>
<dbReference type="AlphaFoldDB" id="A0A6S6T2H9"/>
<feature type="transmembrane region" description="Helical" evidence="8">
    <location>
        <begin position="297"/>
        <end position="321"/>
    </location>
</feature>
<keyword evidence="6 8" id="KW-0472">Membrane</keyword>
<feature type="transmembrane region" description="Helical" evidence="8">
    <location>
        <begin position="263"/>
        <end position="285"/>
    </location>
</feature>
<feature type="transmembrane region" description="Helical" evidence="8">
    <location>
        <begin position="131"/>
        <end position="149"/>
    </location>
</feature>
<evidence type="ECO:0000256" key="7">
    <source>
        <dbReference type="RuleBase" id="RU000320"/>
    </source>
</evidence>
<sequence>MMINDAIVWLIAIPLLASLLSLVFPKKGTAIAIAGSILGLLASVALVYQVYQSGPITHELGGWKDGLGIVLRVDAMSALFIVMTMLVVTMVGFYASAYFTDAHKKAQFWPLWLMMVVALIALLASGDLFNLYVTLELLGLSAVGLTALSDNRAAVQAAIRYLGIGLLGSLVFLMGVALIYTAYGVLDLAMLATVVEAEPAAQLALALMTAGLLIKSALFPMHFWLPAAHANAPAPVSAALSALVVKVSVYLIIRLWFDVFSPVLQPTASFMLGVLGALAVVWGSWQALRAERLKLMAAYSTVAQLGYLFIFIPLVMAFPVGEERNTALAAFLLLALTHAFAKSALFLSSGVVLQRAGHDRIAELGGTARALPLTIFVIALAGVALIGLPPSGSFLGKWYLISSAVQTGQWWWIVVIAMGSLLAAGYMFRILGHAFGPDESIGKVMAKGSEEIPALILALTATVVLGFGSAWMWDFVNLASPLAGN</sequence>
<feature type="transmembrane region" description="Helical" evidence="8">
    <location>
        <begin position="108"/>
        <end position="125"/>
    </location>
</feature>
<dbReference type="GO" id="GO:0016829">
    <property type="term" value="F:lyase activity"/>
    <property type="evidence" value="ECO:0007669"/>
    <property type="project" value="UniProtKB-KW"/>
</dbReference>
<dbReference type="PANTHER" id="PTHR42703">
    <property type="entry name" value="NADH DEHYDROGENASE"/>
    <property type="match status" value="1"/>
</dbReference>
<feature type="transmembrane region" description="Helical" evidence="8">
    <location>
        <begin position="6"/>
        <end position="24"/>
    </location>
</feature>
<evidence type="ECO:0000256" key="4">
    <source>
        <dbReference type="ARBA" id="ARBA00022692"/>
    </source>
</evidence>
<dbReference type="EMBL" id="CACVAY010000040">
    <property type="protein sequence ID" value="CAA6809670.1"/>
    <property type="molecule type" value="Genomic_DNA"/>
</dbReference>
<dbReference type="GO" id="GO:0005886">
    <property type="term" value="C:plasma membrane"/>
    <property type="evidence" value="ECO:0007669"/>
    <property type="project" value="UniProtKB-SubCell"/>
</dbReference>
<evidence type="ECO:0000313" key="10">
    <source>
        <dbReference type="EMBL" id="CAA6809670.1"/>
    </source>
</evidence>
<feature type="transmembrane region" description="Helical" evidence="8">
    <location>
        <begin position="370"/>
        <end position="390"/>
    </location>
</feature>
<evidence type="ECO:0000256" key="5">
    <source>
        <dbReference type="ARBA" id="ARBA00022989"/>
    </source>
</evidence>
<keyword evidence="4 7" id="KW-0812">Transmembrane</keyword>
<gene>
    <name evidence="10" type="ORF">HELGO_WM13175</name>
</gene>
<evidence type="ECO:0000256" key="6">
    <source>
        <dbReference type="ARBA" id="ARBA00023136"/>
    </source>
</evidence>
<dbReference type="PANTHER" id="PTHR42703:SF1">
    <property type="entry name" value="NA(+)_H(+) ANTIPORTER SUBUNIT D1"/>
    <property type="match status" value="1"/>
</dbReference>
<dbReference type="InterPro" id="IPR050586">
    <property type="entry name" value="CPA3_Na-H_Antiporter_D"/>
</dbReference>
<feature type="transmembrane region" description="Helical" evidence="8">
    <location>
        <begin position="452"/>
        <end position="473"/>
    </location>
</feature>
<protein>
    <submittedName>
        <fullName evidence="10">Hydrogenase-4 component B / Formate hydrogenlyase subunit 3</fullName>
    </submittedName>
</protein>
<evidence type="ECO:0000256" key="8">
    <source>
        <dbReference type="SAM" id="Phobius"/>
    </source>
</evidence>
<keyword evidence="5 8" id="KW-1133">Transmembrane helix</keyword>
<comment type="similarity">
    <text evidence="2">Belongs to the CPA3 antiporters (TC 2.A.63) subunit D family.</text>
</comment>